<sequence>MEKMGTSRLEAIVSLYCLNGFDDVEFFGMALEHDRKLLASWIVCEQSGKELSAHCDCVAGLDSLILKSVSPELPDELGCNLYAKSLANANYPTLPKKAEKISKGLQVTKKQQALVE</sequence>
<gene>
    <name evidence="1" type="ORF">P5673_012091</name>
</gene>
<organism evidence="1 2">
    <name type="scientific">Acropora cervicornis</name>
    <name type="common">Staghorn coral</name>
    <dbReference type="NCBI Taxonomy" id="6130"/>
    <lineage>
        <taxon>Eukaryota</taxon>
        <taxon>Metazoa</taxon>
        <taxon>Cnidaria</taxon>
        <taxon>Anthozoa</taxon>
        <taxon>Hexacorallia</taxon>
        <taxon>Scleractinia</taxon>
        <taxon>Astrocoeniina</taxon>
        <taxon>Acroporidae</taxon>
        <taxon>Acropora</taxon>
    </lineage>
</organism>
<protein>
    <submittedName>
        <fullName evidence="1">Uncharacterized protein</fullName>
    </submittedName>
</protein>
<reference evidence="1" key="1">
    <citation type="journal article" date="2023" name="G3 (Bethesda)">
        <title>Whole genome assembly and annotation of the endangered Caribbean coral Acropora cervicornis.</title>
        <authorList>
            <person name="Selwyn J.D."/>
            <person name="Vollmer S.V."/>
        </authorList>
    </citation>
    <scope>NUCLEOTIDE SEQUENCE</scope>
    <source>
        <strain evidence="1">K2</strain>
    </source>
</reference>
<keyword evidence="2" id="KW-1185">Reference proteome</keyword>
<dbReference type="EMBL" id="JARQWQ010000022">
    <property type="protein sequence ID" value="KAK2564622.1"/>
    <property type="molecule type" value="Genomic_DNA"/>
</dbReference>
<proteinExistence type="predicted"/>
<comment type="caution">
    <text evidence="1">The sequence shown here is derived from an EMBL/GenBank/DDBJ whole genome shotgun (WGS) entry which is preliminary data.</text>
</comment>
<dbReference type="Proteomes" id="UP001249851">
    <property type="component" value="Unassembled WGS sequence"/>
</dbReference>
<reference evidence="1" key="2">
    <citation type="journal article" date="2023" name="Science">
        <title>Genomic signatures of disease resistance in endangered staghorn corals.</title>
        <authorList>
            <person name="Vollmer S.V."/>
            <person name="Selwyn J.D."/>
            <person name="Despard B.A."/>
            <person name="Roesel C.L."/>
        </authorList>
    </citation>
    <scope>NUCLEOTIDE SEQUENCE</scope>
    <source>
        <strain evidence="1">K2</strain>
    </source>
</reference>
<evidence type="ECO:0000313" key="1">
    <source>
        <dbReference type="EMBL" id="KAK2564622.1"/>
    </source>
</evidence>
<accession>A0AAD9QNK9</accession>
<dbReference type="AlphaFoldDB" id="A0AAD9QNK9"/>
<name>A0AAD9QNK9_ACRCE</name>
<evidence type="ECO:0000313" key="2">
    <source>
        <dbReference type="Proteomes" id="UP001249851"/>
    </source>
</evidence>